<proteinExistence type="predicted"/>
<reference evidence="3 4" key="1">
    <citation type="submission" date="2014-06" db="EMBL/GenBank/DDBJ databases">
        <title>The genome of the endonuclear symbiont Nucleicultrix amoebiphila.</title>
        <authorList>
            <person name="Schulz F."/>
            <person name="Horn M."/>
        </authorList>
    </citation>
    <scope>NUCLEOTIDE SEQUENCE [LARGE SCALE GENOMIC DNA]</scope>
    <source>
        <strain evidence="3 4">FS5</strain>
    </source>
</reference>
<feature type="compositionally biased region" description="Basic and acidic residues" evidence="1">
    <location>
        <begin position="93"/>
        <end position="102"/>
    </location>
</feature>
<organism evidence="3 4">
    <name type="scientific">Candidatus Nucleicultrix amoebiphila FS5</name>
    <dbReference type="NCBI Taxonomy" id="1414854"/>
    <lineage>
        <taxon>Bacteria</taxon>
        <taxon>Pseudomonadati</taxon>
        <taxon>Pseudomonadota</taxon>
        <taxon>Alphaproteobacteria</taxon>
        <taxon>Holosporales</taxon>
        <taxon>Candidatus Nucleicultricaceae</taxon>
        <taxon>Candidatus Nucleicultrix</taxon>
    </lineage>
</organism>
<evidence type="ECO:0000256" key="1">
    <source>
        <dbReference type="SAM" id="MobiDB-lite"/>
    </source>
</evidence>
<gene>
    <name evidence="3" type="ORF">GQ61_02235</name>
</gene>
<dbReference type="AlphaFoldDB" id="A0A1W6N3E6"/>
<evidence type="ECO:0000256" key="2">
    <source>
        <dbReference type="SAM" id="SignalP"/>
    </source>
</evidence>
<feature type="region of interest" description="Disordered" evidence="1">
    <location>
        <begin position="83"/>
        <end position="102"/>
    </location>
</feature>
<sequence>MKKLVFVFTLAFGFLMGSQTNVVAQHVLQALKDCKEECRGNPVADCERDCNVRKRSEKLQGDRLSSASGRAAAVQKCEDICKESTDSGCQKSCVDRELERTD</sequence>
<feature type="chain" id="PRO_5012800359" evidence="2">
    <location>
        <begin position="25"/>
        <end position="102"/>
    </location>
</feature>
<dbReference type="EMBL" id="CP008743">
    <property type="protein sequence ID" value="ARN84342.1"/>
    <property type="molecule type" value="Genomic_DNA"/>
</dbReference>
<name>A0A1W6N3E6_9PROT</name>
<accession>A0A1W6N3E6</accession>
<keyword evidence="4" id="KW-1185">Reference proteome</keyword>
<dbReference type="RefSeq" id="WP_085783723.1">
    <property type="nucleotide sequence ID" value="NZ_CP008743.1"/>
</dbReference>
<evidence type="ECO:0000313" key="4">
    <source>
        <dbReference type="Proteomes" id="UP000237351"/>
    </source>
</evidence>
<dbReference type="Proteomes" id="UP000237351">
    <property type="component" value="Chromosome"/>
</dbReference>
<protein>
    <submittedName>
        <fullName evidence="3">Uncharacterized protein</fullName>
    </submittedName>
</protein>
<feature type="signal peptide" evidence="2">
    <location>
        <begin position="1"/>
        <end position="24"/>
    </location>
</feature>
<evidence type="ECO:0000313" key="3">
    <source>
        <dbReference type="EMBL" id="ARN84342.1"/>
    </source>
</evidence>
<dbReference type="KEGG" id="naf:GQ61_02235"/>
<keyword evidence="2" id="KW-0732">Signal</keyword>